<organism evidence="3 4">
    <name type="scientific">Plasmodium vinckei vinckei</name>
    <dbReference type="NCBI Taxonomy" id="54757"/>
    <lineage>
        <taxon>Eukaryota</taxon>
        <taxon>Sar</taxon>
        <taxon>Alveolata</taxon>
        <taxon>Apicomplexa</taxon>
        <taxon>Aconoidasida</taxon>
        <taxon>Haemosporida</taxon>
        <taxon>Plasmodiidae</taxon>
        <taxon>Plasmodium</taxon>
        <taxon>Plasmodium (Vinckeia)</taxon>
    </lineage>
</organism>
<feature type="region of interest" description="Disordered" evidence="1">
    <location>
        <begin position="216"/>
        <end position="237"/>
    </location>
</feature>
<dbReference type="EMBL" id="LR215064">
    <property type="protein sequence ID" value="VEV56039.1"/>
    <property type="molecule type" value="Genomic_DNA"/>
</dbReference>
<feature type="compositionally biased region" description="Acidic residues" evidence="1">
    <location>
        <begin position="216"/>
        <end position="231"/>
    </location>
</feature>
<dbReference type="OrthoDB" id="365182at2759"/>
<dbReference type="KEGG" id="pvv:PVVCY_0802000"/>
<feature type="compositionally biased region" description="Basic residues" evidence="1">
    <location>
        <begin position="76"/>
        <end position="88"/>
    </location>
</feature>
<feature type="region of interest" description="Disordered" evidence="1">
    <location>
        <begin position="157"/>
        <end position="193"/>
    </location>
</feature>
<feature type="chain" id="PRO_5019441710" evidence="2">
    <location>
        <begin position="22"/>
        <end position="537"/>
    </location>
</feature>
<evidence type="ECO:0000256" key="2">
    <source>
        <dbReference type="SAM" id="SignalP"/>
    </source>
</evidence>
<feature type="compositionally biased region" description="Acidic residues" evidence="1">
    <location>
        <begin position="172"/>
        <end position="184"/>
    </location>
</feature>
<dbReference type="AlphaFoldDB" id="A0A449BRQ5"/>
<reference evidence="3 4" key="1">
    <citation type="submission" date="2019-01" db="EMBL/GenBank/DDBJ databases">
        <authorList>
            <person name="Ramaprasad A."/>
        </authorList>
    </citation>
    <scope>NUCLEOTIDE SEQUENCE [LARGE SCALE GENOMIC DNA]</scope>
</reference>
<dbReference type="VEuPathDB" id="PlasmoDB:PVVCY_0802000"/>
<dbReference type="Proteomes" id="UP000290582">
    <property type="component" value="Chromosome PVVCY_08"/>
</dbReference>
<dbReference type="GeneID" id="19961558"/>
<evidence type="ECO:0000256" key="1">
    <source>
        <dbReference type="SAM" id="MobiDB-lite"/>
    </source>
</evidence>
<dbReference type="RefSeq" id="XP_008625223.1">
    <property type="nucleotide sequence ID" value="XM_008627001.1"/>
</dbReference>
<feature type="signal peptide" evidence="2">
    <location>
        <begin position="1"/>
        <end position="21"/>
    </location>
</feature>
<accession>A0A449BRQ5</accession>
<gene>
    <name evidence="3" type="ORF">PVVCY_0802000</name>
</gene>
<evidence type="ECO:0000313" key="3">
    <source>
        <dbReference type="EMBL" id="VEV56039.1"/>
    </source>
</evidence>
<protein>
    <submittedName>
        <fullName evidence="3">Uncharacterized protein</fullName>
    </submittedName>
</protein>
<name>A0A449BRQ5_PLAVN</name>
<evidence type="ECO:0000313" key="4">
    <source>
        <dbReference type="Proteomes" id="UP000290582"/>
    </source>
</evidence>
<feature type="compositionally biased region" description="Polar residues" evidence="1">
    <location>
        <begin position="157"/>
        <end position="170"/>
    </location>
</feature>
<keyword evidence="2" id="KW-0732">Signal</keyword>
<proteinExistence type="predicted"/>
<feature type="region of interest" description="Disordered" evidence="1">
    <location>
        <begin position="66"/>
        <end position="100"/>
    </location>
</feature>
<sequence length="537" mass="64533">MDLKRCFVLLFFLTYLKKGVCYYFEGKTTTSPIFTNKSYTENSNKSIIKNKHTNFQVRLIFRKQKDQSMVRSIPSHVRKKKKKKKKKKKDDDEKDGKTKKKVNKKLMRRKLLKFYKLKKKNEGKKENIFDEDKKYSVFDYIESKLKNDPSILVDKASQNDNKTQIDSSGDITDIEETQSWDEEEAKSISDDKVDTNEILETSNDLLENYKEIDDNIGMEENKEDTENDNLVEDEKGKKKRKKLKKLKKNMHIGKYHRKVFTYKKKIPVDHVHEYIENKQLKDKYILKKDTLKNVFVNRPLFNFYNFYNFFQIDHIEKYNKSKILNLIYYYMYKYKNNVGNEIKYDHLNEDDIKKFEGISDDKKKMMHYLEYYINMNNNKYQYINIDKNYTLKKKKTDAFTVSNIDKVDSLHIHNYKVVWTIRNVKEKLFWRYREMGNIPLTTSAFSFAGKKSFKLKIWLDGHKSAKKDYVSIGLKQLENYGALDEYICFSLNGITRGPFTYLSKEYYQNTYNFCKFDNLDLKNDELQLSLFVYDSIF</sequence>